<dbReference type="Proteomes" id="UP000004995">
    <property type="component" value="Unassembled WGS sequence"/>
</dbReference>
<proteinExistence type="predicted"/>
<dbReference type="Gramene" id="KQK98690">
    <property type="protein sequence ID" value="KQK98690"/>
    <property type="gene ID" value="SETIT_013092mg"/>
</dbReference>
<dbReference type="AlphaFoldDB" id="K3YFS4"/>
<evidence type="ECO:0000313" key="1">
    <source>
        <dbReference type="EnsemblPlants" id="KQK98690"/>
    </source>
</evidence>
<dbReference type="EMBL" id="AGNK02004491">
    <property type="status" value="NOT_ANNOTATED_CDS"/>
    <property type="molecule type" value="Genomic_DNA"/>
</dbReference>
<dbReference type="InParanoid" id="K3YFS4"/>
<reference evidence="2" key="1">
    <citation type="journal article" date="2012" name="Nat. Biotechnol.">
        <title>Reference genome sequence of the model plant Setaria.</title>
        <authorList>
            <person name="Bennetzen J.L."/>
            <person name="Schmutz J."/>
            <person name="Wang H."/>
            <person name="Percifield R."/>
            <person name="Hawkins J."/>
            <person name="Pontaroli A.C."/>
            <person name="Estep M."/>
            <person name="Feng L."/>
            <person name="Vaughn J.N."/>
            <person name="Grimwood J."/>
            <person name="Jenkins J."/>
            <person name="Barry K."/>
            <person name="Lindquist E."/>
            <person name="Hellsten U."/>
            <person name="Deshpande S."/>
            <person name="Wang X."/>
            <person name="Wu X."/>
            <person name="Mitros T."/>
            <person name="Triplett J."/>
            <person name="Yang X."/>
            <person name="Ye C.Y."/>
            <person name="Mauro-Herrera M."/>
            <person name="Wang L."/>
            <person name="Li P."/>
            <person name="Sharma M."/>
            <person name="Sharma R."/>
            <person name="Ronald P.C."/>
            <person name="Panaud O."/>
            <person name="Kellogg E.A."/>
            <person name="Brutnell T.P."/>
            <person name="Doust A.N."/>
            <person name="Tuskan G.A."/>
            <person name="Rokhsar D."/>
            <person name="Devos K.M."/>
        </authorList>
    </citation>
    <scope>NUCLEOTIDE SEQUENCE [LARGE SCALE GENOMIC DNA]</scope>
    <source>
        <strain evidence="2">cv. Yugu1</strain>
    </source>
</reference>
<organism evidence="1 2">
    <name type="scientific">Setaria italica</name>
    <name type="common">Foxtail millet</name>
    <name type="synonym">Panicum italicum</name>
    <dbReference type="NCBI Taxonomy" id="4555"/>
    <lineage>
        <taxon>Eukaryota</taxon>
        <taxon>Viridiplantae</taxon>
        <taxon>Streptophyta</taxon>
        <taxon>Embryophyta</taxon>
        <taxon>Tracheophyta</taxon>
        <taxon>Spermatophyta</taxon>
        <taxon>Magnoliopsida</taxon>
        <taxon>Liliopsida</taxon>
        <taxon>Poales</taxon>
        <taxon>Poaceae</taxon>
        <taxon>PACMAD clade</taxon>
        <taxon>Panicoideae</taxon>
        <taxon>Panicodae</taxon>
        <taxon>Paniceae</taxon>
        <taxon>Cenchrinae</taxon>
        <taxon>Setaria</taxon>
    </lineage>
</organism>
<protein>
    <submittedName>
        <fullName evidence="1">Uncharacterized protein</fullName>
    </submittedName>
</protein>
<reference evidence="1" key="2">
    <citation type="submission" date="2018-08" db="UniProtKB">
        <authorList>
            <consortium name="EnsemblPlants"/>
        </authorList>
    </citation>
    <scope>IDENTIFICATION</scope>
    <source>
        <strain evidence="1">Yugu1</strain>
    </source>
</reference>
<sequence>MHIGPYTRLGSKQIQFLISSYLREKTRGCQKSRENHCICITQCRGLAFCRGRKRIQMQ</sequence>
<dbReference type="EnsemblPlants" id="KQK98690">
    <property type="protein sequence ID" value="KQK98690"/>
    <property type="gene ID" value="SETIT_013092mg"/>
</dbReference>
<accession>K3YFS4</accession>
<name>K3YFS4_SETIT</name>
<evidence type="ECO:0000313" key="2">
    <source>
        <dbReference type="Proteomes" id="UP000004995"/>
    </source>
</evidence>
<dbReference type="HOGENOM" id="CLU_2982713_0_0_1"/>
<keyword evidence="2" id="KW-1185">Reference proteome</keyword>